<dbReference type="Pfam" id="PF14322">
    <property type="entry name" value="SusD-like_3"/>
    <property type="match status" value="1"/>
</dbReference>
<name>A0A1H4BG25_9BACT</name>
<dbReference type="Gene3D" id="1.25.40.390">
    <property type="match status" value="1"/>
</dbReference>
<dbReference type="InterPro" id="IPR011990">
    <property type="entry name" value="TPR-like_helical_dom_sf"/>
</dbReference>
<evidence type="ECO:0000256" key="3">
    <source>
        <dbReference type="ARBA" id="ARBA00022729"/>
    </source>
</evidence>
<protein>
    <submittedName>
        <fullName evidence="8">Starch-binding associating with outer membrane</fullName>
    </submittedName>
</protein>
<dbReference type="GO" id="GO:0009279">
    <property type="term" value="C:cell outer membrane"/>
    <property type="evidence" value="ECO:0007669"/>
    <property type="project" value="UniProtKB-SubCell"/>
</dbReference>
<dbReference type="EMBL" id="FNQY01000021">
    <property type="protein sequence ID" value="SEA47091.1"/>
    <property type="molecule type" value="Genomic_DNA"/>
</dbReference>
<evidence type="ECO:0000256" key="2">
    <source>
        <dbReference type="ARBA" id="ARBA00006275"/>
    </source>
</evidence>
<dbReference type="OrthoDB" id="608091at2"/>
<dbReference type="Pfam" id="PF07980">
    <property type="entry name" value="SusD_RagB"/>
    <property type="match status" value="1"/>
</dbReference>
<proteinExistence type="inferred from homology"/>
<gene>
    <name evidence="8" type="ORF">SAMN05192529_12117</name>
</gene>
<comment type="subcellular location">
    <subcellularLocation>
        <location evidence="1">Cell outer membrane</location>
    </subcellularLocation>
</comment>
<dbReference type="SUPFAM" id="SSF48452">
    <property type="entry name" value="TPR-like"/>
    <property type="match status" value="1"/>
</dbReference>
<keyword evidence="3" id="KW-0732">Signal</keyword>
<feature type="domain" description="RagB/SusD" evidence="6">
    <location>
        <begin position="360"/>
        <end position="653"/>
    </location>
</feature>
<organism evidence="8 9">
    <name type="scientific">Arachidicoccus rhizosphaerae</name>
    <dbReference type="NCBI Taxonomy" id="551991"/>
    <lineage>
        <taxon>Bacteria</taxon>
        <taxon>Pseudomonadati</taxon>
        <taxon>Bacteroidota</taxon>
        <taxon>Chitinophagia</taxon>
        <taxon>Chitinophagales</taxon>
        <taxon>Chitinophagaceae</taxon>
        <taxon>Arachidicoccus</taxon>
    </lineage>
</organism>
<evidence type="ECO:0000313" key="8">
    <source>
        <dbReference type="EMBL" id="SEA47091.1"/>
    </source>
</evidence>
<evidence type="ECO:0000256" key="5">
    <source>
        <dbReference type="ARBA" id="ARBA00023237"/>
    </source>
</evidence>
<evidence type="ECO:0000256" key="1">
    <source>
        <dbReference type="ARBA" id="ARBA00004442"/>
    </source>
</evidence>
<sequence>MINKINIKININIKRRLAPAGLVTGLLVFLFAGCKKFMDVVPDNVATINNAFTLRNEAEKYLFTCYSYIPHDGDPNSNIGMLAGNEIWLSTSKRDLSVPAWDIARGFQTSSTVICDYWGGGNGGIRLFQGISNCNIFLENVADTNKVKDLTATERARWIGEALFLKAYYNFLLLRSFGPIPINDKNLPISATPAEVKEYRQPFDSCVNYIAGLLDSAQTLLPMTILNRGTELGRVTKPIAAAVKAKLLVLAASPLFNGNPDYVNVVDNKGVHLFNSQQEDQKWVRAAAACKAAVETAETAGFHLYYYPRTSLTNLSDATLTQLNIRQAICDRWNSEKIWGLSNSRVNYLQNVTMVKLADQYSNISGARGQFSATLRMAELFYTANGVPIQEDKTLDFSHINTLRTATHDERFNVKEGYTTARLNFDRENRFYADLCFDGGVWYLLSSPSGNDENTYTLEAKLGQYGGNNEIGYENQTGYYIKKFVDYNFSYSSNGVNTREYEWPEIRVSDIYLLYAEALNESLPQPTAEVYRYVDSVRMRAGLQGVADSWSNFSKNPGKYKTKTGMRSIIKQERRIEMAFEGSSYWDLRRWKDAAAEYNTPVVGWTTNQASDISYYQPRTLFQQSFVAPRDYLWPLWINELRTNNNLVQNPGWPK</sequence>
<dbReference type="PROSITE" id="PS51257">
    <property type="entry name" value="PROKAR_LIPOPROTEIN"/>
    <property type="match status" value="1"/>
</dbReference>
<dbReference type="RefSeq" id="WP_091400097.1">
    <property type="nucleotide sequence ID" value="NZ_FNQY01000021.1"/>
</dbReference>
<accession>A0A1H4BG25</accession>
<evidence type="ECO:0000256" key="4">
    <source>
        <dbReference type="ARBA" id="ARBA00023136"/>
    </source>
</evidence>
<dbReference type="Proteomes" id="UP000199041">
    <property type="component" value="Unassembled WGS sequence"/>
</dbReference>
<comment type="similarity">
    <text evidence="2">Belongs to the SusD family.</text>
</comment>
<evidence type="ECO:0000259" key="6">
    <source>
        <dbReference type="Pfam" id="PF07980"/>
    </source>
</evidence>
<reference evidence="8 9" key="1">
    <citation type="submission" date="2016-10" db="EMBL/GenBank/DDBJ databases">
        <authorList>
            <person name="de Groot N.N."/>
        </authorList>
    </citation>
    <scope>NUCLEOTIDE SEQUENCE [LARGE SCALE GENOMIC DNA]</scope>
    <source>
        <strain evidence="8 9">Vu-144</strain>
    </source>
</reference>
<evidence type="ECO:0000259" key="7">
    <source>
        <dbReference type="Pfam" id="PF14322"/>
    </source>
</evidence>
<dbReference type="STRING" id="551991.SAMN05192529_12117"/>
<evidence type="ECO:0000313" key="9">
    <source>
        <dbReference type="Proteomes" id="UP000199041"/>
    </source>
</evidence>
<dbReference type="InterPro" id="IPR012944">
    <property type="entry name" value="SusD_RagB_dom"/>
</dbReference>
<dbReference type="InterPro" id="IPR033985">
    <property type="entry name" value="SusD-like_N"/>
</dbReference>
<keyword evidence="4" id="KW-0472">Membrane</keyword>
<keyword evidence="5" id="KW-0998">Cell outer membrane</keyword>
<feature type="domain" description="SusD-like N-terminal" evidence="7">
    <location>
        <begin position="127"/>
        <end position="246"/>
    </location>
</feature>
<keyword evidence="9" id="KW-1185">Reference proteome</keyword>
<dbReference type="AlphaFoldDB" id="A0A1H4BG25"/>